<evidence type="ECO:0000313" key="2">
    <source>
        <dbReference type="Proteomes" id="UP000199501"/>
    </source>
</evidence>
<dbReference type="AlphaFoldDB" id="A0A1G6IVL9"/>
<organism evidence="1 2">
    <name type="scientific">Actinokineospora iranica</name>
    <dbReference type="NCBI Taxonomy" id="1271860"/>
    <lineage>
        <taxon>Bacteria</taxon>
        <taxon>Bacillati</taxon>
        <taxon>Actinomycetota</taxon>
        <taxon>Actinomycetes</taxon>
        <taxon>Pseudonocardiales</taxon>
        <taxon>Pseudonocardiaceae</taxon>
        <taxon>Actinokineospora</taxon>
    </lineage>
</organism>
<keyword evidence="2" id="KW-1185">Reference proteome</keyword>
<dbReference type="EMBL" id="FMZZ01000001">
    <property type="protein sequence ID" value="SDC10642.1"/>
    <property type="molecule type" value="Genomic_DNA"/>
</dbReference>
<dbReference type="Proteomes" id="UP000199501">
    <property type="component" value="Unassembled WGS sequence"/>
</dbReference>
<reference evidence="2" key="1">
    <citation type="submission" date="2016-10" db="EMBL/GenBank/DDBJ databases">
        <authorList>
            <person name="Varghese N."/>
            <person name="Submissions S."/>
        </authorList>
    </citation>
    <scope>NUCLEOTIDE SEQUENCE [LARGE SCALE GENOMIC DNA]</scope>
    <source>
        <strain evidence="2">IBRC-M 10403</strain>
    </source>
</reference>
<protein>
    <submittedName>
        <fullName evidence="1">Uncharacterized protein</fullName>
    </submittedName>
</protein>
<proteinExistence type="predicted"/>
<gene>
    <name evidence="1" type="ORF">SAMN05216174_101123</name>
</gene>
<evidence type="ECO:0000313" key="1">
    <source>
        <dbReference type="EMBL" id="SDC10642.1"/>
    </source>
</evidence>
<dbReference type="STRING" id="1271860.SAMN05216174_101123"/>
<sequence>MWTRLERAQPGPTDIVSAAASLAALLRQAPSAALSPAETALLLNWLTRLSDTTDSPTP</sequence>
<name>A0A1G6IVL9_9PSEU</name>
<accession>A0A1G6IVL9</accession>